<evidence type="ECO:0000313" key="1">
    <source>
        <dbReference type="EMBL" id="MFC0842299.1"/>
    </source>
</evidence>
<accession>A0ABV6TAY3</accession>
<gene>
    <name evidence="1" type="ORF">ACFH04_00895</name>
</gene>
<dbReference type="Proteomes" id="UP001589887">
    <property type="component" value="Unassembled WGS sequence"/>
</dbReference>
<keyword evidence="2" id="KW-1185">Reference proteome</keyword>
<sequence>MEAPVFGKAREDGSRISIWWPRPGGWQTLQLDYDVLTDPDEVLRALVGWTGDAACVASVYDSDIALVVGLGPDGRRWQACLGMDVAAGEWAVVPDDVDDTSLWALTPEFAEAVSRKRAELDEKVPGAAQDALAWARAAGFGHTAESASIEEVLRSGETFAEDLFDTLLDRLGFPQAVEPDGRD</sequence>
<evidence type="ECO:0000313" key="2">
    <source>
        <dbReference type="Proteomes" id="UP001589887"/>
    </source>
</evidence>
<dbReference type="EMBL" id="JBHMQV010000001">
    <property type="protein sequence ID" value="MFC0842299.1"/>
    <property type="molecule type" value="Genomic_DNA"/>
</dbReference>
<organism evidence="1 2">
    <name type="scientific">Streptomyces noboritoensis</name>
    <dbReference type="NCBI Taxonomy" id="67337"/>
    <lineage>
        <taxon>Bacteria</taxon>
        <taxon>Bacillati</taxon>
        <taxon>Actinomycetota</taxon>
        <taxon>Actinomycetes</taxon>
        <taxon>Kitasatosporales</taxon>
        <taxon>Streptomycetaceae</taxon>
        <taxon>Streptomyces</taxon>
    </lineage>
</organism>
<reference evidence="1 2" key="1">
    <citation type="submission" date="2024-09" db="EMBL/GenBank/DDBJ databases">
        <authorList>
            <person name="Sun Q."/>
            <person name="Mori K."/>
        </authorList>
    </citation>
    <scope>NUCLEOTIDE SEQUENCE [LARGE SCALE GENOMIC DNA]</scope>
    <source>
        <strain evidence="1 2">JCM 4557</strain>
    </source>
</reference>
<protein>
    <submittedName>
        <fullName evidence="1">Uncharacterized protein</fullName>
    </submittedName>
</protein>
<dbReference type="RefSeq" id="WP_394316171.1">
    <property type="nucleotide sequence ID" value="NZ_JBHMQV010000001.1"/>
</dbReference>
<proteinExistence type="predicted"/>
<comment type="caution">
    <text evidence="1">The sequence shown here is derived from an EMBL/GenBank/DDBJ whole genome shotgun (WGS) entry which is preliminary data.</text>
</comment>
<name>A0ABV6TAY3_9ACTN</name>